<reference evidence="2" key="1">
    <citation type="submission" date="2016-01" db="EMBL/GenBank/DDBJ databases">
        <authorList>
            <person name="Peeters Charlotte."/>
        </authorList>
    </citation>
    <scope>NUCLEOTIDE SEQUENCE [LARGE SCALE GENOMIC DNA]</scope>
</reference>
<accession>A0A158AY54</accession>
<organism evidence="1 2">
    <name type="scientific">Caballeronia temeraria</name>
    <dbReference type="NCBI Taxonomy" id="1777137"/>
    <lineage>
        <taxon>Bacteria</taxon>
        <taxon>Pseudomonadati</taxon>
        <taxon>Pseudomonadota</taxon>
        <taxon>Betaproteobacteria</taxon>
        <taxon>Burkholderiales</taxon>
        <taxon>Burkholderiaceae</taxon>
        <taxon>Caballeronia</taxon>
    </lineage>
</organism>
<dbReference type="Proteomes" id="UP000054624">
    <property type="component" value="Unassembled WGS sequence"/>
</dbReference>
<keyword evidence="2" id="KW-1185">Reference proteome</keyword>
<sequence length="277" mass="31191">MGGGADAVAITNWQQMEQPLGSGVLYGVNQVWENQQANADVWARQAVFNDDKWREQQKYLAEASATQQKEGWATWLGAQTGYAIAQTLLADNALKAAQDQAEKQYDIANRQQLIAEQEYARYSEHFAPCENATVDEECARPEYTEPIEDEANRAAVDIRVQFGNVRQQLDRRRNRYCIGAYFAADRTLAIEQARAVGEGKERARRYLEDRQFNRQFKYFDRKMAILNLGRGIKADATSIFGNAAQTFDRGGEIEIAARNNFNSAVLSSIGGVLGMRK</sequence>
<proteinExistence type="predicted"/>
<dbReference type="AlphaFoldDB" id="A0A158AY54"/>
<dbReference type="STRING" id="1777137.AWB76_03289"/>
<protein>
    <submittedName>
        <fullName evidence="1">Uncharacterized protein</fullName>
    </submittedName>
</protein>
<gene>
    <name evidence="1" type="ORF">AWB76_03289</name>
</gene>
<name>A0A158AY54_9BURK</name>
<evidence type="ECO:0000313" key="2">
    <source>
        <dbReference type="Proteomes" id="UP000054624"/>
    </source>
</evidence>
<dbReference type="EMBL" id="FCOI02000009">
    <property type="protein sequence ID" value="SAK62663.1"/>
    <property type="molecule type" value="Genomic_DNA"/>
</dbReference>
<evidence type="ECO:0000313" key="1">
    <source>
        <dbReference type="EMBL" id="SAK62663.1"/>
    </source>
</evidence>